<feature type="transmembrane region" description="Helical" evidence="1">
    <location>
        <begin position="51"/>
        <end position="71"/>
    </location>
</feature>
<dbReference type="PANTHER" id="PTHR36840:SF1">
    <property type="entry name" value="BLL5714 PROTEIN"/>
    <property type="match status" value="1"/>
</dbReference>
<evidence type="ECO:0000313" key="3">
    <source>
        <dbReference type="Proteomes" id="UP000530928"/>
    </source>
</evidence>
<keyword evidence="3" id="KW-1185">Reference proteome</keyword>
<evidence type="ECO:0000313" key="2">
    <source>
        <dbReference type="EMBL" id="MBA2893584.1"/>
    </source>
</evidence>
<feature type="transmembrane region" description="Helical" evidence="1">
    <location>
        <begin position="354"/>
        <end position="371"/>
    </location>
</feature>
<keyword evidence="1" id="KW-1133">Transmembrane helix</keyword>
<feature type="transmembrane region" description="Helical" evidence="1">
    <location>
        <begin position="331"/>
        <end position="348"/>
    </location>
</feature>
<protein>
    <submittedName>
        <fullName evidence="2">Low temperature requirement protein LtrA</fullName>
    </submittedName>
</protein>
<dbReference type="Pfam" id="PF06772">
    <property type="entry name" value="LtrA"/>
    <property type="match status" value="1"/>
</dbReference>
<sequence length="373" mass="40750">MTWLRPMRPRDVAESHRVATTLELFFDLFFVVAVAAAGVQLHERIAENHVLAGVLGYALVFYAIFLAWLQYTWFASAYDTGDIVFKLLTLVVMAGVVILAAGIPRMFEQDFTLGVTGYVVMRLALVAFWVRVARSDPERRPTAIRYAVGTTLAQCVWVSFLFVPEPLKLPWLIVGILADMTVPAFAERAGRTPWHPHHIAERHGLFTIIVMGENALAVVNAVREGTAEHELHSGPLWLAAGGLVIVFSIWWLYFRPDTAHALENRRSAFVWGYGHYVVLASIAAIGAGLESAVSYESGHAHISLLTAGLALAVPVALAVLSIWVVQVRPHGYGRIAFPLAAALILATAPLPTQFQSLAIGVVMIGLVASTTRP</sequence>
<feature type="transmembrane region" description="Helical" evidence="1">
    <location>
        <begin position="144"/>
        <end position="163"/>
    </location>
</feature>
<dbReference type="AlphaFoldDB" id="A0A7W0CLW6"/>
<reference evidence="2 3" key="1">
    <citation type="submission" date="2020-07" db="EMBL/GenBank/DDBJ databases">
        <title>Genomic Encyclopedia of Type Strains, Phase IV (KMG-IV): sequencing the most valuable type-strain genomes for metagenomic binning, comparative biology and taxonomic classification.</title>
        <authorList>
            <person name="Goeker M."/>
        </authorList>
    </citation>
    <scope>NUCLEOTIDE SEQUENCE [LARGE SCALE GENOMIC DNA]</scope>
    <source>
        <strain evidence="2 3">DSM 45533</strain>
    </source>
</reference>
<dbReference type="EMBL" id="JACDUR010000005">
    <property type="protein sequence ID" value="MBA2893584.1"/>
    <property type="molecule type" value="Genomic_DNA"/>
</dbReference>
<organism evidence="2 3">
    <name type="scientific">Nonomuraea soli</name>
    <dbReference type="NCBI Taxonomy" id="1032476"/>
    <lineage>
        <taxon>Bacteria</taxon>
        <taxon>Bacillati</taxon>
        <taxon>Actinomycetota</taxon>
        <taxon>Actinomycetes</taxon>
        <taxon>Streptosporangiales</taxon>
        <taxon>Streptosporangiaceae</taxon>
        <taxon>Nonomuraea</taxon>
    </lineage>
</organism>
<feature type="transmembrane region" description="Helical" evidence="1">
    <location>
        <begin position="21"/>
        <end position="39"/>
    </location>
</feature>
<dbReference type="Proteomes" id="UP000530928">
    <property type="component" value="Unassembled WGS sequence"/>
</dbReference>
<name>A0A7W0CLW6_9ACTN</name>
<feature type="transmembrane region" description="Helical" evidence="1">
    <location>
        <begin position="234"/>
        <end position="254"/>
    </location>
</feature>
<gene>
    <name evidence="2" type="ORF">HNR30_004945</name>
</gene>
<keyword evidence="1" id="KW-0472">Membrane</keyword>
<keyword evidence="1" id="KW-0812">Transmembrane</keyword>
<feature type="transmembrane region" description="Helical" evidence="1">
    <location>
        <begin position="115"/>
        <end position="132"/>
    </location>
</feature>
<dbReference type="RefSeq" id="WP_181612385.1">
    <property type="nucleotide sequence ID" value="NZ_BAABAM010000005.1"/>
</dbReference>
<feature type="transmembrane region" description="Helical" evidence="1">
    <location>
        <begin position="301"/>
        <end position="324"/>
    </location>
</feature>
<proteinExistence type="predicted"/>
<feature type="transmembrane region" description="Helical" evidence="1">
    <location>
        <begin position="266"/>
        <end position="289"/>
    </location>
</feature>
<evidence type="ECO:0000256" key="1">
    <source>
        <dbReference type="SAM" id="Phobius"/>
    </source>
</evidence>
<feature type="transmembrane region" description="Helical" evidence="1">
    <location>
        <begin position="83"/>
        <end position="103"/>
    </location>
</feature>
<comment type="caution">
    <text evidence="2">The sequence shown here is derived from an EMBL/GenBank/DDBJ whole genome shotgun (WGS) entry which is preliminary data.</text>
</comment>
<accession>A0A7W0CLW6</accession>
<dbReference type="PANTHER" id="PTHR36840">
    <property type="entry name" value="BLL5714 PROTEIN"/>
    <property type="match status" value="1"/>
</dbReference>
<dbReference type="InterPro" id="IPR010640">
    <property type="entry name" value="Low_temperature_requirement_A"/>
</dbReference>